<evidence type="ECO:0000313" key="7">
    <source>
        <dbReference type="EMBL" id="MPM34780.1"/>
    </source>
</evidence>
<dbReference type="CDD" id="cd03064">
    <property type="entry name" value="TRX_Fd_NuoE"/>
    <property type="match status" value="1"/>
</dbReference>
<evidence type="ECO:0000256" key="3">
    <source>
        <dbReference type="ARBA" id="ARBA00022723"/>
    </source>
</evidence>
<dbReference type="Gene3D" id="1.10.10.1590">
    <property type="entry name" value="NADH-quinone oxidoreductase subunit E"/>
    <property type="match status" value="1"/>
</dbReference>
<dbReference type="EC" id="1.12.1.3" evidence="7"/>
<organism evidence="7">
    <name type="scientific">bioreactor metagenome</name>
    <dbReference type="NCBI Taxonomy" id="1076179"/>
    <lineage>
        <taxon>unclassified sequences</taxon>
        <taxon>metagenomes</taxon>
        <taxon>ecological metagenomes</taxon>
    </lineage>
</organism>
<dbReference type="GO" id="GO:0050583">
    <property type="term" value="F:hydrogen dehydrogenase (NADP+) activity"/>
    <property type="evidence" value="ECO:0007669"/>
    <property type="project" value="UniProtKB-EC"/>
</dbReference>
<sequence>MRNTITANFDHAIAILDKYQHNSDNLIPILQEMQSEYGYLPEEIMTFVAVALQIPPSTVYGVATFYAHFTLEPKGKYLIRVCDGTACHVKKSEGILQALQKELGLNKEHKTTSDGLFTLETVACLGACGLAPTVVINDNVHGLMTPEKVVVLIKEIRKEEAENVH</sequence>
<dbReference type="EMBL" id="VSSQ01007077">
    <property type="protein sequence ID" value="MPM34780.1"/>
    <property type="molecule type" value="Genomic_DNA"/>
</dbReference>
<dbReference type="InterPro" id="IPR002023">
    <property type="entry name" value="NuoE-like"/>
</dbReference>
<dbReference type="AlphaFoldDB" id="A0A644Z1L2"/>
<dbReference type="InterPro" id="IPR036249">
    <property type="entry name" value="Thioredoxin-like_sf"/>
</dbReference>
<keyword evidence="3" id="KW-0479">Metal-binding</keyword>
<evidence type="ECO:0000256" key="4">
    <source>
        <dbReference type="ARBA" id="ARBA00023004"/>
    </source>
</evidence>
<gene>
    <name evidence="7" type="primary">hndA_25</name>
    <name evidence="7" type="ORF">SDC9_81367</name>
</gene>
<comment type="similarity">
    <text evidence="1">Belongs to the complex I 24 kDa subunit family.</text>
</comment>
<keyword evidence="7" id="KW-0560">Oxidoreductase</keyword>
<dbReference type="PANTHER" id="PTHR43342:SF1">
    <property type="entry name" value="BIFURCATING [FEFE] HYDROGENASE GAMMA SUBUNIT"/>
    <property type="match status" value="1"/>
</dbReference>
<dbReference type="NCBIfam" id="NF005722">
    <property type="entry name" value="PRK07539.1-2"/>
    <property type="match status" value="1"/>
</dbReference>
<dbReference type="PANTHER" id="PTHR43342">
    <property type="entry name" value="NADH-QUINONE OXIDOREDUCTASE, E SUBUNIT"/>
    <property type="match status" value="1"/>
</dbReference>
<dbReference type="Gene3D" id="3.40.30.10">
    <property type="entry name" value="Glutaredoxin"/>
    <property type="match status" value="1"/>
</dbReference>
<comment type="cofactor">
    <cofactor evidence="6">
        <name>[2Fe-2S] cluster</name>
        <dbReference type="ChEBI" id="CHEBI:190135"/>
    </cofactor>
</comment>
<evidence type="ECO:0000256" key="6">
    <source>
        <dbReference type="ARBA" id="ARBA00034078"/>
    </source>
</evidence>
<evidence type="ECO:0000256" key="1">
    <source>
        <dbReference type="ARBA" id="ARBA00010643"/>
    </source>
</evidence>
<reference evidence="7" key="1">
    <citation type="submission" date="2019-08" db="EMBL/GenBank/DDBJ databases">
        <authorList>
            <person name="Kucharzyk K."/>
            <person name="Murdoch R.W."/>
            <person name="Higgins S."/>
            <person name="Loffler F."/>
        </authorList>
    </citation>
    <scope>NUCLEOTIDE SEQUENCE</scope>
</reference>
<accession>A0A644Z1L2</accession>
<keyword evidence="5" id="KW-0411">Iron-sulfur</keyword>
<evidence type="ECO:0000256" key="2">
    <source>
        <dbReference type="ARBA" id="ARBA00022714"/>
    </source>
</evidence>
<dbReference type="PROSITE" id="PS01099">
    <property type="entry name" value="COMPLEX1_24K"/>
    <property type="match status" value="1"/>
</dbReference>
<dbReference type="InterPro" id="IPR042128">
    <property type="entry name" value="NuoE_dom"/>
</dbReference>
<dbReference type="Pfam" id="PF01257">
    <property type="entry name" value="2Fe-2S_thioredx"/>
    <property type="match status" value="1"/>
</dbReference>
<keyword evidence="2" id="KW-0001">2Fe-2S</keyword>
<dbReference type="GO" id="GO:0051537">
    <property type="term" value="F:2 iron, 2 sulfur cluster binding"/>
    <property type="evidence" value="ECO:0007669"/>
    <property type="project" value="UniProtKB-KW"/>
</dbReference>
<protein>
    <submittedName>
        <fullName evidence="7">NADP-reducing hydrogenase subunit HndA</fullName>
        <ecNumber evidence="7">1.12.1.3</ecNumber>
    </submittedName>
</protein>
<proteinExistence type="inferred from homology"/>
<evidence type="ECO:0000256" key="5">
    <source>
        <dbReference type="ARBA" id="ARBA00023014"/>
    </source>
</evidence>
<dbReference type="SUPFAM" id="SSF52833">
    <property type="entry name" value="Thioredoxin-like"/>
    <property type="match status" value="1"/>
</dbReference>
<dbReference type="FunFam" id="1.10.10.1590:FF:000001">
    <property type="entry name" value="NADH-quinone oxidoreductase subunit E"/>
    <property type="match status" value="1"/>
</dbReference>
<name>A0A644Z1L2_9ZZZZ</name>
<comment type="caution">
    <text evidence="7">The sequence shown here is derived from an EMBL/GenBank/DDBJ whole genome shotgun (WGS) entry which is preliminary data.</text>
</comment>
<dbReference type="InterPro" id="IPR041921">
    <property type="entry name" value="NuoE_N"/>
</dbReference>
<dbReference type="PIRSF" id="PIRSF000216">
    <property type="entry name" value="NADH_DH_24kDa"/>
    <property type="match status" value="1"/>
</dbReference>
<dbReference type="GO" id="GO:0046872">
    <property type="term" value="F:metal ion binding"/>
    <property type="evidence" value="ECO:0007669"/>
    <property type="project" value="UniProtKB-KW"/>
</dbReference>
<dbReference type="InterPro" id="IPR028431">
    <property type="entry name" value="NADP_DH_HndA-like"/>
</dbReference>
<keyword evidence="4" id="KW-0408">Iron</keyword>